<protein>
    <recommendedName>
        <fullName evidence="2">Integrase catalytic domain-containing protein</fullName>
    </recommendedName>
</protein>
<organism evidence="3 4">
    <name type="scientific">Steinernema hermaphroditum</name>
    <dbReference type="NCBI Taxonomy" id="289476"/>
    <lineage>
        <taxon>Eukaryota</taxon>
        <taxon>Metazoa</taxon>
        <taxon>Ecdysozoa</taxon>
        <taxon>Nematoda</taxon>
        <taxon>Chromadorea</taxon>
        <taxon>Rhabditida</taxon>
        <taxon>Tylenchina</taxon>
        <taxon>Panagrolaimomorpha</taxon>
        <taxon>Strongyloidoidea</taxon>
        <taxon>Steinernematidae</taxon>
        <taxon>Steinernema</taxon>
    </lineage>
</organism>
<feature type="domain" description="Integrase catalytic" evidence="2">
    <location>
        <begin position="23"/>
        <end position="196"/>
    </location>
</feature>
<keyword evidence="4" id="KW-1185">Reference proteome</keyword>
<sequence>MSAEVLEWTRACLICQKTCQRGNTKVPMRSLVSNTVFSIVAIDICGPFPPTKNGNRYYMNVIDLFSKYIVAIPLKECTSITVADQIMAKFVLLYGCPTTLLSDNASIFTSEFFKYFCSLLEIDKIFSTPHYHQSNACVERSFRTCSLTLRKLSQQSSVEFDELLPYVAWAHNTTVLDTPYALIFGRDPPMAINKCLDRRCNKTFEPSQVEEYKEALITNLRESWKVAHEQATKARLTSKIRYDKKTKEANFKVGDRILLRNETATPGTSRKLTTPWSGQFRVIEVNDPYAVIISCSNPQARPRRVHFNQIKPCREIVGPAATVIQSSGRLTMIRKKIRMIKKKKRLRPPISRLPPRSQLRSPPEAPPQEVVIKGNSSLYLGPAATVIALSCNKELE</sequence>
<feature type="compositionally biased region" description="Low complexity" evidence="1">
    <location>
        <begin position="348"/>
        <end position="362"/>
    </location>
</feature>
<reference evidence="3" key="1">
    <citation type="submission" date="2023-06" db="EMBL/GenBank/DDBJ databases">
        <title>Genomic analysis of the entomopathogenic nematode Steinernema hermaphroditum.</title>
        <authorList>
            <person name="Schwarz E.M."/>
            <person name="Heppert J.K."/>
            <person name="Baniya A."/>
            <person name="Schwartz H.T."/>
            <person name="Tan C.-H."/>
            <person name="Antoshechkin I."/>
            <person name="Sternberg P.W."/>
            <person name="Goodrich-Blair H."/>
            <person name="Dillman A.R."/>
        </authorList>
    </citation>
    <scope>NUCLEOTIDE SEQUENCE</scope>
    <source>
        <strain evidence="3">PS9179</strain>
        <tissue evidence="3">Whole animal</tissue>
    </source>
</reference>
<dbReference type="PANTHER" id="PTHR37984">
    <property type="entry name" value="PROTEIN CBG26694"/>
    <property type="match status" value="1"/>
</dbReference>
<name>A0AA39HAU6_9BILA</name>
<evidence type="ECO:0000313" key="3">
    <source>
        <dbReference type="EMBL" id="KAK0402285.1"/>
    </source>
</evidence>
<dbReference type="Gene3D" id="3.30.420.10">
    <property type="entry name" value="Ribonuclease H-like superfamily/Ribonuclease H"/>
    <property type="match status" value="1"/>
</dbReference>
<evidence type="ECO:0000313" key="4">
    <source>
        <dbReference type="Proteomes" id="UP001175271"/>
    </source>
</evidence>
<dbReference type="GO" id="GO:0003676">
    <property type="term" value="F:nucleic acid binding"/>
    <property type="evidence" value="ECO:0007669"/>
    <property type="project" value="InterPro"/>
</dbReference>
<dbReference type="InterPro" id="IPR050951">
    <property type="entry name" value="Retrovirus_Pol_polyprotein"/>
</dbReference>
<dbReference type="Proteomes" id="UP001175271">
    <property type="component" value="Unassembled WGS sequence"/>
</dbReference>
<feature type="region of interest" description="Disordered" evidence="1">
    <location>
        <begin position="344"/>
        <end position="367"/>
    </location>
</feature>
<dbReference type="Pfam" id="PF00665">
    <property type="entry name" value="rve"/>
    <property type="match status" value="1"/>
</dbReference>
<dbReference type="InterPro" id="IPR001584">
    <property type="entry name" value="Integrase_cat-core"/>
</dbReference>
<comment type="caution">
    <text evidence="3">The sequence shown here is derived from an EMBL/GenBank/DDBJ whole genome shotgun (WGS) entry which is preliminary data.</text>
</comment>
<dbReference type="SUPFAM" id="SSF53098">
    <property type="entry name" value="Ribonuclease H-like"/>
    <property type="match status" value="1"/>
</dbReference>
<dbReference type="GO" id="GO:0015074">
    <property type="term" value="P:DNA integration"/>
    <property type="evidence" value="ECO:0007669"/>
    <property type="project" value="InterPro"/>
</dbReference>
<evidence type="ECO:0000259" key="2">
    <source>
        <dbReference type="PROSITE" id="PS50994"/>
    </source>
</evidence>
<dbReference type="PROSITE" id="PS50994">
    <property type="entry name" value="INTEGRASE"/>
    <property type="match status" value="1"/>
</dbReference>
<dbReference type="PANTHER" id="PTHR37984:SF5">
    <property type="entry name" value="PROTEIN NYNRIN-LIKE"/>
    <property type="match status" value="1"/>
</dbReference>
<dbReference type="AlphaFoldDB" id="A0AA39HAU6"/>
<gene>
    <name evidence="3" type="ORF">QR680_016249</name>
</gene>
<accession>A0AA39HAU6</accession>
<dbReference type="PROSITE" id="PS50096">
    <property type="entry name" value="IQ"/>
    <property type="match status" value="1"/>
</dbReference>
<evidence type="ECO:0000256" key="1">
    <source>
        <dbReference type="SAM" id="MobiDB-lite"/>
    </source>
</evidence>
<dbReference type="EMBL" id="JAUCMV010000004">
    <property type="protein sequence ID" value="KAK0402285.1"/>
    <property type="molecule type" value="Genomic_DNA"/>
</dbReference>
<proteinExistence type="predicted"/>
<dbReference type="InterPro" id="IPR036397">
    <property type="entry name" value="RNaseH_sf"/>
</dbReference>
<dbReference type="InterPro" id="IPR012337">
    <property type="entry name" value="RNaseH-like_sf"/>
</dbReference>